<dbReference type="PANTHER" id="PTHR21248:SF22">
    <property type="entry name" value="PHOSPHOLIPASE D"/>
    <property type="match status" value="1"/>
</dbReference>
<dbReference type="SUPFAM" id="SSF56024">
    <property type="entry name" value="Phospholipase D/nuclease"/>
    <property type="match status" value="2"/>
</dbReference>
<reference evidence="15 16" key="1">
    <citation type="submission" date="2016-05" db="EMBL/GenBank/DDBJ databases">
        <title>Draft Genome Sequence of Algibacter sp. Strain SK-16 Isolated from the Surface Water of Aburatsubo Inlet.</title>
        <authorList>
            <person name="Wong S.-K."/>
            <person name="Yoshizawa S."/>
            <person name="Nakajima Y."/>
            <person name="Ogura Y."/>
            <person name="Tetsuya H."/>
            <person name="Hamasaki K."/>
        </authorList>
    </citation>
    <scope>NUCLEOTIDE SEQUENCE [LARGE SCALE GENOMIC DNA]</scope>
    <source>
        <strain evidence="15 16">SK-16</strain>
    </source>
</reference>
<evidence type="ECO:0000256" key="3">
    <source>
        <dbReference type="ARBA" id="ARBA00022516"/>
    </source>
</evidence>
<keyword evidence="5 13" id="KW-0812">Transmembrane</keyword>
<keyword evidence="16" id="KW-1185">Reference proteome</keyword>
<dbReference type="NCBIfam" id="TIGR04265">
    <property type="entry name" value="bac_cardiolipin"/>
    <property type="match status" value="1"/>
</dbReference>
<feature type="domain" description="PLD phosphodiesterase" evidence="14">
    <location>
        <begin position="387"/>
        <end position="414"/>
    </location>
</feature>
<proteinExistence type="predicted"/>
<evidence type="ECO:0000256" key="12">
    <source>
        <dbReference type="NCBIfam" id="TIGR04265"/>
    </source>
</evidence>
<keyword evidence="7 13" id="KW-1133">Transmembrane helix</keyword>
<dbReference type="AlphaFoldDB" id="A0A1E5T7I0"/>
<keyword evidence="9 13" id="KW-0472">Membrane</keyword>
<comment type="subcellular location">
    <subcellularLocation>
        <location evidence="1">Cell membrane</location>
        <topology evidence="1">Multi-pass membrane protein</topology>
    </subcellularLocation>
</comment>
<dbReference type="InterPro" id="IPR022924">
    <property type="entry name" value="Cardiolipin_synthase"/>
</dbReference>
<keyword evidence="3" id="KW-0444">Lipid biosynthesis</keyword>
<dbReference type="GO" id="GO:0005886">
    <property type="term" value="C:plasma membrane"/>
    <property type="evidence" value="ECO:0007669"/>
    <property type="project" value="UniProtKB-SubCell"/>
</dbReference>
<dbReference type="InterPro" id="IPR025202">
    <property type="entry name" value="PLD-like_dom"/>
</dbReference>
<evidence type="ECO:0000256" key="9">
    <source>
        <dbReference type="ARBA" id="ARBA00023136"/>
    </source>
</evidence>
<feature type="transmembrane region" description="Helical" evidence="13">
    <location>
        <begin position="31"/>
        <end position="53"/>
    </location>
</feature>
<dbReference type="GO" id="GO:0008808">
    <property type="term" value="F:cardiolipin synthase activity"/>
    <property type="evidence" value="ECO:0007669"/>
    <property type="project" value="UniProtKB-UniRule"/>
</dbReference>
<dbReference type="Pfam" id="PF13396">
    <property type="entry name" value="PLDc_N"/>
    <property type="match status" value="1"/>
</dbReference>
<keyword evidence="4" id="KW-0808">Transferase</keyword>
<evidence type="ECO:0000256" key="10">
    <source>
        <dbReference type="ARBA" id="ARBA00023209"/>
    </source>
</evidence>
<dbReference type="GO" id="GO:0032049">
    <property type="term" value="P:cardiolipin biosynthetic process"/>
    <property type="evidence" value="ECO:0007669"/>
    <property type="project" value="UniProtKB-UniRule"/>
</dbReference>
<dbReference type="Proteomes" id="UP000095713">
    <property type="component" value="Unassembled WGS sequence"/>
</dbReference>
<evidence type="ECO:0000256" key="13">
    <source>
        <dbReference type="SAM" id="Phobius"/>
    </source>
</evidence>
<evidence type="ECO:0000256" key="2">
    <source>
        <dbReference type="ARBA" id="ARBA00022475"/>
    </source>
</evidence>
<protein>
    <recommendedName>
        <fullName evidence="12">Cardiolipin synthase</fullName>
        <ecNumber evidence="12">2.7.8.-</ecNumber>
    </recommendedName>
</protein>
<feature type="transmembrane region" description="Helical" evidence="13">
    <location>
        <begin position="7"/>
        <end position="25"/>
    </location>
</feature>
<gene>
    <name evidence="15" type="ORF">A8C32_18025</name>
</gene>
<name>A0A1E5T7I0_9FLAO</name>
<dbReference type="EMBL" id="MDJD01000048">
    <property type="protein sequence ID" value="OEK07335.1"/>
    <property type="molecule type" value="Genomic_DNA"/>
</dbReference>
<evidence type="ECO:0000256" key="7">
    <source>
        <dbReference type="ARBA" id="ARBA00022989"/>
    </source>
</evidence>
<comment type="caution">
    <text evidence="15">The sequence shown here is derived from an EMBL/GenBank/DDBJ whole genome shotgun (WGS) entry which is preliminary data.</text>
</comment>
<dbReference type="SMART" id="SM00155">
    <property type="entry name" value="PLDc"/>
    <property type="match status" value="2"/>
</dbReference>
<accession>A0A1E5T7I0</accession>
<feature type="domain" description="PLD phosphodiesterase" evidence="14">
    <location>
        <begin position="210"/>
        <end position="237"/>
    </location>
</feature>
<dbReference type="Gene3D" id="3.30.870.10">
    <property type="entry name" value="Endonuclease Chain A"/>
    <property type="match status" value="2"/>
</dbReference>
<keyword evidence="11" id="KW-1208">Phospholipid metabolism</keyword>
<evidence type="ECO:0000313" key="16">
    <source>
        <dbReference type="Proteomes" id="UP000095713"/>
    </source>
</evidence>
<sequence length="474" mass="54586">MSSFLLILYIITSGLAFLGVVFYGARPSRSLSWLFVIVFMPFIGVIFYLLFGINRRKIKFFKLKQTYKRRLYDSNHHMANDHKPFEKFKSNKKEKLATLISNNNKYLPFDGNKVEVLQDGKSTFASIFEAIKEAKSFIHIQYYILEEGELLDEMFNLFKEKIAEGLEIRVMYDAIGSFDWRRKSIKRFKSIGVTICSSMPLRFGNFLFSFNYRNHRKIVVIDGVIGFTGGFNLTDKYIKSNTNMGIWEDTHVKIEGPAVESLHKVFIKDYYFASKEDILLDSKYLPKQEIKGNSIVQIVASGPDSDYAAIMQQYIMLINLAEDFICIANPYFIPSSQVLTALKIAALSGVRVKILLPEQSDSITARYCMRSYFEEIIAAGVEIYLKRDAFLHSKLILIDNEIVSVGSGNFDNRSFDHNFETNALIYDSVLAKEVHEVFITDCESSLRVNEAQFKERPIQDKFFEGLARFFSPLL</sequence>
<dbReference type="OrthoDB" id="9762009at2"/>
<evidence type="ECO:0000256" key="8">
    <source>
        <dbReference type="ARBA" id="ARBA00023098"/>
    </source>
</evidence>
<keyword evidence="8" id="KW-0443">Lipid metabolism</keyword>
<dbReference type="RefSeq" id="WP_069830824.1">
    <property type="nucleotide sequence ID" value="NZ_MDJD01000048.1"/>
</dbReference>
<evidence type="ECO:0000256" key="4">
    <source>
        <dbReference type="ARBA" id="ARBA00022679"/>
    </source>
</evidence>
<evidence type="ECO:0000256" key="6">
    <source>
        <dbReference type="ARBA" id="ARBA00022737"/>
    </source>
</evidence>
<evidence type="ECO:0000256" key="5">
    <source>
        <dbReference type="ARBA" id="ARBA00022692"/>
    </source>
</evidence>
<dbReference type="PANTHER" id="PTHR21248">
    <property type="entry name" value="CARDIOLIPIN SYNTHASE"/>
    <property type="match status" value="1"/>
</dbReference>
<keyword evidence="6" id="KW-0677">Repeat</keyword>
<evidence type="ECO:0000256" key="1">
    <source>
        <dbReference type="ARBA" id="ARBA00004651"/>
    </source>
</evidence>
<dbReference type="Pfam" id="PF13091">
    <property type="entry name" value="PLDc_2"/>
    <property type="match status" value="2"/>
</dbReference>
<dbReference type="PROSITE" id="PS50035">
    <property type="entry name" value="PLD"/>
    <property type="match status" value="2"/>
</dbReference>
<dbReference type="CDD" id="cd09112">
    <property type="entry name" value="PLDc_CLS_2"/>
    <property type="match status" value="1"/>
</dbReference>
<evidence type="ECO:0000256" key="11">
    <source>
        <dbReference type="ARBA" id="ARBA00023264"/>
    </source>
</evidence>
<dbReference type="InterPro" id="IPR027379">
    <property type="entry name" value="CLS_N"/>
</dbReference>
<evidence type="ECO:0000259" key="14">
    <source>
        <dbReference type="PROSITE" id="PS50035"/>
    </source>
</evidence>
<dbReference type="CDD" id="cd09110">
    <property type="entry name" value="PLDc_CLS_1"/>
    <property type="match status" value="1"/>
</dbReference>
<dbReference type="STRING" id="1849968.A8C32_18025"/>
<dbReference type="EC" id="2.7.8.-" evidence="12"/>
<evidence type="ECO:0000313" key="15">
    <source>
        <dbReference type="EMBL" id="OEK07335.1"/>
    </source>
</evidence>
<organism evidence="15 16">
    <name type="scientific">Flavivirga aquatica</name>
    <dbReference type="NCBI Taxonomy" id="1849968"/>
    <lineage>
        <taxon>Bacteria</taxon>
        <taxon>Pseudomonadati</taxon>
        <taxon>Bacteroidota</taxon>
        <taxon>Flavobacteriia</taxon>
        <taxon>Flavobacteriales</taxon>
        <taxon>Flavobacteriaceae</taxon>
        <taxon>Flavivirga</taxon>
    </lineage>
</organism>
<keyword evidence="10" id="KW-0594">Phospholipid biosynthesis</keyword>
<dbReference type="InterPro" id="IPR001736">
    <property type="entry name" value="PLipase_D/transphosphatidylase"/>
</dbReference>
<keyword evidence="2" id="KW-1003">Cell membrane</keyword>